<evidence type="ECO:0000259" key="11">
    <source>
        <dbReference type="Pfam" id="PF02870"/>
    </source>
</evidence>
<keyword evidence="7 9" id="KW-0234">DNA repair</keyword>
<dbReference type="Gene3D" id="1.10.10.10">
    <property type="entry name" value="Winged helix-like DNA-binding domain superfamily/Winged helix DNA-binding domain"/>
    <property type="match status" value="1"/>
</dbReference>
<evidence type="ECO:0000256" key="9">
    <source>
        <dbReference type="HAMAP-Rule" id="MF_00772"/>
    </source>
</evidence>
<evidence type="ECO:0000313" key="13">
    <source>
        <dbReference type="Proteomes" id="UP000556026"/>
    </source>
</evidence>
<dbReference type="RefSeq" id="WP_183356682.1">
    <property type="nucleotide sequence ID" value="NZ_BLXX01000022.1"/>
</dbReference>
<accession>A0A6V8MPC2</accession>
<evidence type="ECO:0000256" key="1">
    <source>
        <dbReference type="ARBA" id="ARBA00001286"/>
    </source>
</evidence>
<evidence type="ECO:0000256" key="4">
    <source>
        <dbReference type="ARBA" id="ARBA00022603"/>
    </source>
</evidence>
<keyword evidence="13" id="KW-1185">Reference proteome</keyword>
<comment type="caution">
    <text evidence="12">The sequence shown here is derived from an EMBL/GenBank/DDBJ whole genome shotgun (WGS) entry which is preliminary data.</text>
</comment>
<dbReference type="InterPro" id="IPR001497">
    <property type="entry name" value="MethylDNA_cys_MeTrfase_AS"/>
</dbReference>
<dbReference type="EMBL" id="BLXX01000022">
    <property type="protein sequence ID" value="GFO61898.1"/>
    <property type="molecule type" value="Genomic_DNA"/>
</dbReference>
<proteinExistence type="inferred from homology"/>
<dbReference type="GO" id="GO:0003908">
    <property type="term" value="F:methylated-DNA-[protein]-cysteine S-methyltransferase activity"/>
    <property type="evidence" value="ECO:0007669"/>
    <property type="project" value="UniProtKB-UniRule"/>
</dbReference>
<gene>
    <name evidence="12" type="ORF">GMST_42230</name>
</gene>
<keyword evidence="4 9" id="KW-0489">Methyltransferase</keyword>
<sequence length="165" mass="18030">MNLYRTTWLSRIGPLHLLADDNHLLCLAFDQNLEAILQRLNGAAARLEKNLLLNRVCGELAEYFEGSRTSFSVPIAPQGTAFQLRAWEALRRIPYGTTVSYQVQARELGAAGAVRATGTANGRNPIAIIVPCHRVVRSDGGIGGYAGGISVKRELLELEARSRKS</sequence>
<evidence type="ECO:0000259" key="10">
    <source>
        <dbReference type="Pfam" id="PF01035"/>
    </source>
</evidence>
<dbReference type="PANTHER" id="PTHR10815">
    <property type="entry name" value="METHYLATED-DNA--PROTEIN-CYSTEINE METHYLTRANSFERASE"/>
    <property type="match status" value="1"/>
</dbReference>
<feature type="domain" description="Methylguanine DNA methyltransferase ribonuclease-like" evidence="11">
    <location>
        <begin position="3"/>
        <end position="76"/>
    </location>
</feature>
<reference evidence="13" key="1">
    <citation type="submission" date="2020-06" db="EMBL/GenBank/DDBJ databases">
        <title>Draft genomic sequence of Geomonas sp. Red330.</title>
        <authorList>
            <person name="Itoh H."/>
            <person name="Zhenxing X."/>
            <person name="Ushijima N."/>
            <person name="Masuda Y."/>
            <person name="Shiratori Y."/>
            <person name="Senoo K."/>
        </authorList>
    </citation>
    <scope>NUCLEOTIDE SEQUENCE [LARGE SCALE GENOMIC DNA]</scope>
    <source>
        <strain evidence="13">Red330</strain>
    </source>
</reference>
<dbReference type="Gene3D" id="3.30.160.70">
    <property type="entry name" value="Methylated DNA-protein cysteine methyltransferase domain"/>
    <property type="match status" value="1"/>
</dbReference>
<dbReference type="InterPro" id="IPR023546">
    <property type="entry name" value="MGMT"/>
</dbReference>
<dbReference type="PROSITE" id="PS00374">
    <property type="entry name" value="MGMT"/>
    <property type="match status" value="1"/>
</dbReference>
<evidence type="ECO:0000256" key="7">
    <source>
        <dbReference type="ARBA" id="ARBA00023204"/>
    </source>
</evidence>
<dbReference type="Proteomes" id="UP000556026">
    <property type="component" value="Unassembled WGS sequence"/>
</dbReference>
<dbReference type="InterPro" id="IPR036631">
    <property type="entry name" value="MGMT_N_sf"/>
</dbReference>
<keyword evidence="5 9" id="KW-0808">Transferase</keyword>
<evidence type="ECO:0000256" key="5">
    <source>
        <dbReference type="ARBA" id="ARBA00022679"/>
    </source>
</evidence>
<dbReference type="InterPro" id="IPR036217">
    <property type="entry name" value="MethylDNA_cys_MeTrfase_DNAb"/>
</dbReference>
<comment type="catalytic activity">
    <reaction evidence="8 9">
        <text>a 6-O-methyl-2'-deoxyguanosine in DNA + L-cysteinyl-[protein] = S-methyl-L-cysteinyl-[protein] + a 2'-deoxyguanosine in DNA</text>
        <dbReference type="Rhea" id="RHEA:24000"/>
        <dbReference type="Rhea" id="RHEA-COMP:10131"/>
        <dbReference type="Rhea" id="RHEA-COMP:10132"/>
        <dbReference type="Rhea" id="RHEA-COMP:11367"/>
        <dbReference type="Rhea" id="RHEA-COMP:11368"/>
        <dbReference type="ChEBI" id="CHEBI:29950"/>
        <dbReference type="ChEBI" id="CHEBI:82612"/>
        <dbReference type="ChEBI" id="CHEBI:85445"/>
        <dbReference type="ChEBI" id="CHEBI:85448"/>
        <dbReference type="EC" id="2.1.1.63"/>
    </reaction>
</comment>
<evidence type="ECO:0000313" key="12">
    <source>
        <dbReference type="EMBL" id="GFO61898.1"/>
    </source>
</evidence>
<comment type="similarity">
    <text evidence="2 9">Belongs to the MGMT family.</text>
</comment>
<dbReference type="SUPFAM" id="SSF53155">
    <property type="entry name" value="Methylated DNA-protein cysteine methyltransferase domain"/>
    <property type="match status" value="1"/>
</dbReference>
<protein>
    <recommendedName>
        <fullName evidence="9">Methylated-DNA--protein-cysteine methyltransferase</fullName>
        <ecNumber evidence="9">2.1.1.63</ecNumber>
    </recommendedName>
    <alternativeName>
        <fullName evidence="9">6-O-methylguanine-DNA methyltransferase</fullName>
        <shortName evidence="9">MGMT</shortName>
    </alternativeName>
    <alternativeName>
        <fullName evidence="9">O-6-methylguanine-DNA-alkyltransferase</fullName>
    </alternativeName>
</protein>
<dbReference type="GO" id="GO:0005737">
    <property type="term" value="C:cytoplasm"/>
    <property type="evidence" value="ECO:0007669"/>
    <property type="project" value="UniProtKB-SubCell"/>
</dbReference>
<feature type="active site" description="Nucleophile; methyl group acceptor" evidence="9">
    <location>
        <position position="132"/>
    </location>
</feature>
<dbReference type="FunFam" id="1.10.10.10:FF:000214">
    <property type="entry name" value="Methylated-DNA--protein-cysteine methyltransferase"/>
    <property type="match status" value="1"/>
</dbReference>
<dbReference type="GO" id="GO:0006307">
    <property type="term" value="P:DNA alkylation repair"/>
    <property type="evidence" value="ECO:0007669"/>
    <property type="project" value="UniProtKB-UniRule"/>
</dbReference>
<comment type="miscellaneous">
    <text evidence="9">This enzyme catalyzes only one turnover and therefore is not strictly catalytic. According to one definition, an enzyme is a biocatalyst that acts repeatedly and over many reaction cycles.</text>
</comment>
<comment type="subcellular location">
    <subcellularLocation>
        <location evidence="9">Cytoplasm</location>
    </subcellularLocation>
</comment>
<dbReference type="HAMAP" id="MF_00772">
    <property type="entry name" value="OGT"/>
    <property type="match status" value="1"/>
</dbReference>
<keyword evidence="3 9" id="KW-0963">Cytoplasm</keyword>
<dbReference type="SUPFAM" id="SSF46767">
    <property type="entry name" value="Methylated DNA-protein cysteine methyltransferase, C-terminal domain"/>
    <property type="match status" value="1"/>
</dbReference>
<dbReference type="PANTHER" id="PTHR10815:SF13">
    <property type="entry name" value="METHYLATED-DNA--PROTEIN-CYSTEINE METHYLTRANSFERASE"/>
    <property type="match status" value="1"/>
</dbReference>
<keyword evidence="6 9" id="KW-0227">DNA damage</keyword>
<evidence type="ECO:0000256" key="3">
    <source>
        <dbReference type="ARBA" id="ARBA00022490"/>
    </source>
</evidence>
<dbReference type="Pfam" id="PF02870">
    <property type="entry name" value="Methyltransf_1N"/>
    <property type="match status" value="1"/>
</dbReference>
<dbReference type="Pfam" id="PF01035">
    <property type="entry name" value="DNA_binding_1"/>
    <property type="match status" value="1"/>
</dbReference>
<organism evidence="12 13">
    <name type="scientific">Geomonas silvestris</name>
    <dbReference type="NCBI Taxonomy" id="2740184"/>
    <lineage>
        <taxon>Bacteria</taxon>
        <taxon>Pseudomonadati</taxon>
        <taxon>Thermodesulfobacteriota</taxon>
        <taxon>Desulfuromonadia</taxon>
        <taxon>Geobacterales</taxon>
        <taxon>Geobacteraceae</taxon>
        <taxon>Geomonas</taxon>
    </lineage>
</organism>
<dbReference type="EC" id="2.1.1.63" evidence="9"/>
<name>A0A6V8MPC2_9BACT</name>
<feature type="domain" description="Methylated-DNA-[protein]-cysteine S-methyltransferase DNA binding" evidence="10">
    <location>
        <begin position="81"/>
        <end position="160"/>
    </location>
</feature>
<evidence type="ECO:0000256" key="2">
    <source>
        <dbReference type="ARBA" id="ARBA00008711"/>
    </source>
</evidence>
<dbReference type="InterPro" id="IPR008332">
    <property type="entry name" value="MethylG_MeTrfase_N"/>
</dbReference>
<evidence type="ECO:0000256" key="8">
    <source>
        <dbReference type="ARBA" id="ARBA00049348"/>
    </source>
</evidence>
<dbReference type="NCBIfam" id="TIGR00589">
    <property type="entry name" value="ogt"/>
    <property type="match status" value="1"/>
</dbReference>
<comment type="function">
    <text evidence="9">Involved in the cellular defense against the biological effects of O6-methylguanine (O6-MeG) and O4-methylthymine (O4-MeT) in DNA. Repairs the methylated nucleobase in DNA by stoichiometrically transferring the methyl group to a cysteine residue in the enzyme. This is a suicide reaction: the enzyme is irreversibly inactivated.</text>
</comment>
<dbReference type="InterPro" id="IPR014048">
    <property type="entry name" value="MethylDNA_cys_MeTrfase_DNA-bd"/>
</dbReference>
<evidence type="ECO:0000256" key="6">
    <source>
        <dbReference type="ARBA" id="ARBA00022763"/>
    </source>
</evidence>
<dbReference type="GO" id="GO:0032259">
    <property type="term" value="P:methylation"/>
    <property type="evidence" value="ECO:0007669"/>
    <property type="project" value="UniProtKB-KW"/>
</dbReference>
<dbReference type="CDD" id="cd06445">
    <property type="entry name" value="ATase"/>
    <property type="match status" value="1"/>
</dbReference>
<dbReference type="AlphaFoldDB" id="A0A6V8MPC2"/>
<comment type="catalytic activity">
    <reaction evidence="1 9">
        <text>a 4-O-methyl-thymidine in DNA + L-cysteinyl-[protein] = a thymidine in DNA + S-methyl-L-cysteinyl-[protein]</text>
        <dbReference type="Rhea" id="RHEA:53428"/>
        <dbReference type="Rhea" id="RHEA-COMP:10131"/>
        <dbReference type="Rhea" id="RHEA-COMP:10132"/>
        <dbReference type="Rhea" id="RHEA-COMP:13555"/>
        <dbReference type="Rhea" id="RHEA-COMP:13556"/>
        <dbReference type="ChEBI" id="CHEBI:29950"/>
        <dbReference type="ChEBI" id="CHEBI:82612"/>
        <dbReference type="ChEBI" id="CHEBI:137386"/>
        <dbReference type="ChEBI" id="CHEBI:137387"/>
        <dbReference type="EC" id="2.1.1.63"/>
    </reaction>
</comment>
<dbReference type="InterPro" id="IPR036388">
    <property type="entry name" value="WH-like_DNA-bd_sf"/>
</dbReference>